<dbReference type="PANTHER" id="PTHR12295">
    <property type="entry name" value="FURRY-RELATED"/>
    <property type="match status" value="1"/>
</dbReference>
<evidence type="ECO:0000259" key="2">
    <source>
        <dbReference type="Pfam" id="PF14222"/>
    </source>
</evidence>
<dbReference type="GO" id="GO:0031175">
    <property type="term" value="P:neuron projection development"/>
    <property type="evidence" value="ECO:0007669"/>
    <property type="project" value="TreeGrafter"/>
</dbReference>
<feature type="domain" description="Cell morphogenesis protein N-terminal" evidence="2">
    <location>
        <begin position="144"/>
        <end position="311"/>
    </location>
</feature>
<dbReference type="Proteomes" id="UP000887578">
    <property type="component" value="Unplaced"/>
</dbReference>
<protein>
    <submittedName>
        <fullName evidence="4">Cell morphogenesis protein N-terminal domain-containing protein</fullName>
    </submittedName>
</protein>
<dbReference type="InterPro" id="IPR039867">
    <property type="entry name" value="Furry/Tao3/Mor2"/>
</dbReference>
<reference evidence="4" key="1">
    <citation type="submission" date="2022-11" db="UniProtKB">
        <authorList>
            <consortium name="WormBaseParasite"/>
        </authorList>
    </citation>
    <scope>IDENTIFICATION</scope>
</reference>
<name>A0A914QG40_9BILA</name>
<dbReference type="AlphaFoldDB" id="A0A914QG40"/>
<dbReference type="Pfam" id="PF14222">
    <property type="entry name" value="MOR2-PAG1_N"/>
    <property type="match status" value="1"/>
</dbReference>
<proteinExistence type="predicted"/>
<keyword evidence="3" id="KW-1185">Reference proteome</keyword>
<dbReference type="GO" id="GO:0030427">
    <property type="term" value="C:site of polarized growth"/>
    <property type="evidence" value="ECO:0007669"/>
    <property type="project" value="TreeGrafter"/>
</dbReference>
<feature type="compositionally biased region" description="Basic and acidic residues" evidence="1">
    <location>
        <begin position="1"/>
        <end position="16"/>
    </location>
</feature>
<evidence type="ECO:0000313" key="4">
    <source>
        <dbReference type="WBParaSite" id="PDA_v2.g30950.t1"/>
    </source>
</evidence>
<evidence type="ECO:0000313" key="3">
    <source>
        <dbReference type="Proteomes" id="UP000887578"/>
    </source>
</evidence>
<dbReference type="PANTHER" id="PTHR12295:SF30">
    <property type="entry name" value="PROTEIN FURRY"/>
    <property type="match status" value="1"/>
</dbReference>
<dbReference type="GO" id="GO:0000902">
    <property type="term" value="P:cell morphogenesis"/>
    <property type="evidence" value="ECO:0007669"/>
    <property type="project" value="InterPro"/>
</dbReference>
<sequence>MAARRVGNDLSRRKSDPTSSKLGNNEAVVAAELPWGSLKVVGNMSIDFHSLPAKFTVQNLLLELFSMFEKKIQYVCIEEPLDKFLNKSLKRCDDTYLDNLLRTLGNVSEVCLPSILEALIKWYEEQISIRKRSTNENKDRSQKALLAVNYLFCIVLIELLPQLHFHPTDCEKYVNYILHLSFNEISKGNRDPAAYGINLHNCLIVAETFAEVIGVLSQTHAKLVQKTFFTLLNECRKETPLTQSGVTNIISLLMAMKFYRIKTSQVSEIEQGVSFLDELASYYLEIDLKQKDLKHAIVGLLVEILLPVAAVSL</sequence>
<feature type="region of interest" description="Disordered" evidence="1">
    <location>
        <begin position="1"/>
        <end position="22"/>
    </location>
</feature>
<dbReference type="WBParaSite" id="PDA_v2.g30950.t1">
    <property type="protein sequence ID" value="PDA_v2.g30950.t1"/>
    <property type="gene ID" value="PDA_v2.g30950"/>
</dbReference>
<dbReference type="GO" id="GO:0005938">
    <property type="term" value="C:cell cortex"/>
    <property type="evidence" value="ECO:0007669"/>
    <property type="project" value="TreeGrafter"/>
</dbReference>
<dbReference type="InterPro" id="IPR025614">
    <property type="entry name" value="Cell_morpho_N"/>
</dbReference>
<accession>A0A914QG40</accession>
<organism evidence="3 4">
    <name type="scientific">Panagrolaimus davidi</name>
    <dbReference type="NCBI Taxonomy" id="227884"/>
    <lineage>
        <taxon>Eukaryota</taxon>
        <taxon>Metazoa</taxon>
        <taxon>Ecdysozoa</taxon>
        <taxon>Nematoda</taxon>
        <taxon>Chromadorea</taxon>
        <taxon>Rhabditida</taxon>
        <taxon>Tylenchina</taxon>
        <taxon>Panagrolaimomorpha</taxon>
        <taxon>Panagrolaimoidea</taxon>
        <taxon>Panagrolaimidae</taxon>
        <taxon>Panagrolaimus</taxon>
    </lineage>
</organism>
<evidence type="ECO:0000256" key="1">
    <source>
        <dbReference type="SAM" id="MobiDB-lite"/>
    </source>
</evidence>